<proteinExistence type="predicted"/>
<feature type="compositionally biased region" description="Polar residues" evidence="1">
    <location>
        <begin position="218"/>
        <end position="227"/>
    </location>
</feature>
<feature type="region of interest" description="Disordered" evidence="1">
    <location>
        <begin position="513"/>
        <end position="590"/>
    </location>
</feature>
<evidence type="ECO:0000313" key="2">
    <source>
        <dbReference type="EMBL" id="PVH13917.1"/>
    </source>
</evidence>
<feature type="region of interest" description="Disordered" evidence="1">
    <location>
        <begin position="1"/>
        <end position="65"/>
    </location>
</feature>
<dbReference type="Proteomes" id="UP000244406">
    <property type="component" value="Unassembled WGS sequence"/>
</dbReference>
<name>A0A2V1A5X8_9ASCO</name>
<keyword evidence="3" id="KW-1185">Reference proteome</keyword>
<dbReference type="RefSeq" id="XP_025334857.1">
    <property type="nucleotide sequence ID" value="XM_025480557.1"/>
</dbReference>
<dbReference type="EMBL" id="PKFP01000001">
    <property type="protein sequence ID" value="PVH13917.1"/>
    <property type="molecule type" value="Genomic_DNA"/>
</dbReference>
<reference evidence="2 3" key="1">
    <citation type="submission" date="2017-12" db="EMBL/GenBank/DDBJ databases">
        <title>Genome Sequence of the Amphotericin B-resistant Candida duobushaemulonii strain, B09383.</title>
        <authorList>
            <person name="Chow N.A."/>
            <person name="Gade L."/>
            <person name="Batra D."/>
            <person name="Rowe L.A."/>
            <person name="Loparev V.N."/>
            <person name="Litvintseva A.P."/>
        </authorList>
    </citation>
    <scope>NUCLEOTIDE SEQUENCE [LARGE SCALE GENOMIC DNA]</scope>
    <source>
        <strain evidence="2 3">B09383</strain>
    </source>
</reference>
<feature type="region of interest" description="Disordered" evidence="1">
    <location>
        <begin position="161"/>
        <end position="257"/>
    </location>
</feature>
<comment type="caution">
    <text evidence="2">The sequence shown here is derived from an EMBL/GenBank/DDBJ whole genome shotgun (WGS) entry which is preliminary data.</text>
</comment>
<feature type="compositionally biased region" description="Low complexity" evidence="1">
    <location>
        <begin position="27"/>
        <end position="61"/>
    </location>
</feature>
<sequence length="590" mass="63941">MLGILDLLNSEDASEATMSQPPPPDQSMPGSEESSKSGSKSPSTSDSISSGSSKSYRVSKSLPRSKVHPSLLKARKLVDIALRHKSGSKRQGNFTPESGSSKLHLKSLEAGLRVRLLLCPSVYELFRQLTPHTAGRNTVVHVAFDNEKQLLTGKDISSELKDDRLGRGRKAAKHSNGSNGSNGSPNGHNGNGNGSFHYDWPDTRSNSTSSNGSAFSLENGTARNDSSVPPDDMDSKNSDSGDNQSDSSSNGYAGYADYSNPSDYSHLLGKHSLGPRKAISKRVRLIDNNLVNLAGVSSKVLKSFQVDKEHRGPTTPVSEGIESDDSRPGMVTTFNNLDTAVMSLFGTKTYSLVRVTRSSSNTSDGSVLLKLECAKPGDTRLVDDREFMEDMVASLGREGQTPNNLFIKKVVARPRYKSDMKIYIVPTDKKTSLYVDRRVFERDLINGVIEMDCPTDRYIYTTFPVDDIIQDVRNMLNRSNELSEPESSEQVANHMTSTSLSTNNLQKWNIPMNDMESSVSSPSSSSLPSLMSNTNSSGSSGSVSSGSDPSSDSTPNAADRAKLTLSSIPNAKMESIEEPEDLKFDTSYVA</sequence>
<accession>A0A2V1A5X8</accession>
<feature type="region of interest" description="Disordered" evidence="1">
    <location>
        <begin position="309"/>
        <end position="328"/>
    </location>
</feature>
<feature type="compositionally biased region" description="Low complexity" evidence="1">
    <location>
        <begin position="175"/>
        <end position="188"/>
    </location>
</feature>
<protein>
    <submittedName>
        <fullName evidence="2">Uncharacterized protein</fullName>
    </submittedName>
</protein>
<feature type="compositionally biased region" description="Low complexity" evidence="1">
    <location>
        <begin position="205"/>
        <end position="216"/>
    </location>
</feature>
<organism evidence="2 3">
    <name type="scientific">Candidozyma duobushaemuli</name>
    <dbReference type="NCBI Taxonomy" id="1231522"/>
    <lineage>
        <taxon>Eukaryota</taxon>
        <taxon>Fungi</taxon>
        <taxon>Dikarya</taxon>
        <taxon>Ascomycota</taxon>
        <taxon>Saccharomycotina</taxon>
        <taxon>Pichiomycetes</taxon>
        <taxon>Metschnikowiaceae</taxon>
        <taxon>Candidozyma</taxon>
    </lineage>
</organism>
<feature type="compositionally biased region" description="Low complexity" evidence="1">
    <location>
        <begin position="517"/>
        <end position="556"/>
    </location>
</feature>
<dbReference type="VEuPathDB" id="FungiDB:CXQ87_002036"/>
<dbReference type="AlphaFoldDB" id="A0A2V1A5X8"/>
<feature type="compositionally biased region" description="Low complexity" evidence="1">
    <location>
        <begin position="240"/>
        <end position="250"/>
    </location>
</feature>
<feature type="compositionally biased region" description="Polar residues" evidence="1">
    <location>
        <begin position="488"/>
        <end position="499"/>
    </location>
</feature>
<evidence type="ECO:0000313" key="3">
    <source>
        <dbReference type="Proteomes" id="UP000244406"/>
    </source>
</evidence>
<feature type="region of interest" description="Disordered" evidence="1">
    <location>
        <begin position="479"/>
        <end position="499"/>
    </location>
</feature>
<evidence type="ECO:0000256" key="1">
    <source>
        <dbReference type="SAM" id="MobiDB-lite"/>
    </source>
</evidence>
<dbReference type="GeneID" id="37002036"/>
<gene>
    <name evidence="2" type="ORF">CXQ87_002036</name>
</gene>